<name>A0A250XSH1_9CHLO</name>
<comment type="caution">
    <text evidence="1">The sequence shown here is derived from an EMBL/GenBank/DDBJ whole genome shotgun (WGS) entry which is preliminary data.</text>
</comment>
<dbReference type="AlphaFoldDB" id="A0A250XSH1"/>
<reference evidence="1 2" key="1">
    <citation type="submission" date="2017-08" db="EMBL/GenBank/DDBJ databases">
        <title>Acidophilic green algal genome provides insights into adaptation to an acidic environment.</title>
        <authorList>
            <person name="Hirooka S."/>
            <person name="Hirose Y."/>
            <person name="Kanesaki Y."/>
            <person name="Higuchi S."/>
            <person name="Fujiwara T."/>
            <person name="Onuma R."/>
            <person name="Era A."/>
            <person name="Ohbayashi R."/>
            <person name="Uzuka A."/>
            <person name="Nozaki H."/>
            <person name="Yoshikawa H."/>
            <person name="Miyagishima S.Y."/>
        </authorList>
    </citation>
    <scope>NUCLEOTIDE SEQUENCE [LARGE SCALE GENOMIC DNA]</scope>
    <source>
        <strain evidence="1 2">NIES-2499</strain>
    </source>
</reference>
<organism evidence="1 2">
    <name type="scientific">Chlamydomonas eustigma</name>
    <dbReference type="NCBI Taxonomy" id="1157962"/>
    <lineage>
        <taxon>Eukaryota</taxon>
        <taxon>Viridiplantae</taxon>
        <taxon>Chlorophyta</taxon>
        <taxon>core chlorophytes</taxon>
        <taxon>Chlorophyceae</taxon>
        <taxon>CS clade</taxon>
        <taxon>Chlamydomonadales</taxon>
        <taxon>Chlamydomonadaceae</taxon>
        <taxon>Chlamydomonas</taxon>
    </lineage>
</organism>
<proteinExistence type="predicted"/>
<sequence length="363" mass="40067">MTYLCQQLENALTSLLIYFYFRPPEFILSWSQKLRSDFRTLLMKFIAKNKDSMRISAGQISLVPKLKTALGENLGGLIFAEVQRILLGLHTPDDMIRMFEVFEELITLEKGVVHPASMFGLTLRRSCAEFQLLSYSEVVHLHVLMKQASSNNSSVENSQTFQQCKKEVTTLATLAHAANAASSAGNEGTPSKDGSCCNDAHVESTYQNLPHGEMKKDYTLVMAEVHSRVYDMLFGKVSSGSTCVESLHSSSLLSSSSFTSLAIAANTITTSSELFAAMPNHSFSEVIRFSLIAETDDNGMHEARKHSEGVPNFTLNREFSSHPPTAYEQVQHSLLCLSLMHTSLYPSEGAALQSAPTYAIRVA</sequence>
<evidence type="ECO:0000313" key="1">
    <source>
        <dbReference type="EMBL" id="GAX85750.1"/>
    </source>
</evidence>
<gene>
    <name evidence="1" type="ORF">CEUSTIGMA_g13165.t1</name>
</gene>
<dbReference type="EMBL" id="BEGY01000188">
    <property type="protein sequence ID" value="GAX85750.1"/>
    <property type="molecule type" value="Genomic_DNA"/>
</dbReference>
<protein>
    <submittedName>
        <fullName evidence="1">Uncharacterized protein</fullName>
    </submittedName>
</protein>
<accession>A0A250XSH1</accession>
<evidence type="ECO:0000313" key="2">
    <source>
        <dbReference type="Proteomes" id="UP000232323"/>
    </source>
</evidence>
<keyword evidence="2" id="KW-1185">Reference proteome</keyword>
<dbReference type="Proteomes" id="UP000232323">
    <property type="component" value="Unassembled WGS sequence"/>
</dbReference>